<dbReference type="SMART" id="SM00382">
    <property type="entry name" value="AAA"/>
    <property type="match status" value="1"/>
</dbReference>
<dbReference type="PANTHER" id="PTHR24221">
    <property type="entry name" value="ATP-BINDING CASSETTE SUB-FAMILY B"/>
    <property type="match status" value="1"/>
</dbReference>
<dbReference type="EMBL" id="SVCM01000142">
    <property type="protein sequence ID" value="MBE6060905.1"/>
    <property type="molecule type" value="Genomic_DNA"/>
</dbReference>
<keyword evidence="4 10" id="KW-0067">ATP-binding</keyword>
<evidence type="ECO:0000256" key="7">
    <source>
        <dbReference type="SAM" id="Phobius"/>
    </source>
</evidence>
<feature type="transmembrane region" description="Helical" evidence="7">
    <location>
        <begin position="252"/>
        <end position="275"/>
    </location>
</feature>
<dbReference type="Gene3D" id="3.40.50.300">
    <property type="entry name" value="P-loop containing nucleotide triphosphate hydrolases"/>
    <property type="match status" value="1"/>
</dbReference>
<proteinExistence type="predicted"/>
<keyword evidence="6 7" id="KW-0472">Membrane</keyword>
<organism evidence="10 11">
    <name type="scientific">Clostridium sulfidigenes</name>
    <dbReference type="NCBI Taxonomy" id="318464"/>
    <lineage>
        <taxon>Bacteria</taxon>
        <taxon>Bacillati</taxon>
        <taxon>Bacillota</taxon>
        <taxon>Clostridia</taxon>
        <taxon>Eubacteriales</taxon>
        <taxon>Clostridiaceae</taxon>
        <taxon>Clostridium</taxon>
    </lineage>
</organism>
<accession>A0A927W985</accession>
<dbReference type="Pfam" id="PF00664">
    <property type="entry name" value="ABC_membrane"/>
    <property type="match status" value="1"/>
</dbReference>
<evidence type="ECO:0000259" key="9">
    <source>
        <dbReference type="PROSITE" id="PS50929"/>
    </source>
</evidence>
<dbReference type="GO" id="GO:0016887">
    <property type="term" value="F:ATP hydrolysis activity"/>
    <property type="evidence" value="ECO:0007669"/>
    <property type="project" value="InterPro"/>
</dbReference>
<reference evidence="10" key="1">
    <citation type="submission" date="2019-04" db="EMBL/GenBank/DDBJ databases">
        <title>Evolution of Biomass-Degrading Anaerobic Consortia Revealed by Metagenomics.</title>
        <authorList>
            <person name="Peng X."/>
        </authorList>
    </citation>
    <scope>NUCLEOTIDE SEQUENCE</scope>
    <source>
        <strain evidence="10">SIG254</strain>
    </source>
</reference>
<evidence type="ECO:0000256" key="5">
    <source>
        <dbReference type="ARBA" id="ARBA00022989"/>
    </source>
</evidence>
<dbReference type="InterPro" id="IPR003439">
    <property type="entry name" value="ABC_transporter-like_ATP-bd"/>
</dbReference>
<keyword evidence="5 7" id="KW-1133">Transmembrane helix</keyword>
<dbReference type="PANTHER" id="PTHR24221:SF654">
    <property type="entry name" value="ATP-BINDING CASSETTE SUB-FAMILY B MEMBER 6"/>
    <property type="match status" value="1"/>
</dbReference>
<dbReference type="PROSITE" id="PS50929">
    <property type="entry name" value="ABC_TM1F"/>
    <property type="match status" value="1"/>
</dbReference>
<comment type="subcellular location">
    <subcellularLocation>
        <location evidence="1">Cell membrane</location>
        <topology evidence="1">Multi-pass membrane protein</topology>
    </subcellularLocation>
</comment>
<dbReference type="AlphaFoldDB" id="A0A927W985"/>
<sequence length="595" mass="67472">MRLESKNYNAGDIIKIPFKFAPAQATLIAIQKLLDGLVPTLQILATAKFLDIAILIFKQEKDIKDIVMPLLFVILLLAYDWISTQLSKFAEVQIKNRLRGEFRVNIVEKIATLRYKYIESQDSWDLISRVIKEPEVQCTKAYISSLDMIAMILKITGILVVLFIQVWWSAVLIVLISVPLFFIALKSGKETYEANREVEKNKRKVKYLEEVLNGREAVEERTLFGYSDKINNQWHKEFETARKHELKVSLKWYINMKTGGVIIAILSVLIVLILIGPVTSGILSIGMFMSIVNSVFELIQYLAWSLPEYGDNLAKNKEYLVDLTNFLKLEGDEGYLLRPAKEVSKLKSLEFRNVSFKYPGTEKYILKDMSFVIEEGRHYAFVGANGAGKTTITKLITGLYEDFEGEILINGKSIKTYRQDQLKAMCSVVYQDFARYCISFRDNILLGDINSFDNLDNMNKAIETVELQDVVGGLPLGISSNLGKIKNDGVDLSGGQWQRIAMARGIVSPASIRILDEPTAALDPISESNVYEKFEEISRGQTTIFISHRLGSTKIADEIFVIGDGAIVESGSYEELMKKNGVYTKMYESQRSWYI</sequence>
<dbReference type="Gene3D" id="1.20.1560.10">
    <property type="entry name" value="ABC transporter type 1, transmembrane domain"/>
    <property type="match status" value="1"/>
</dbReference>
<dbReference type="GO" id="GO:0005524">
    <property type="term" value="F:ATP binding"/>
    <property type="evidence" value="ECO:0007669"/>
    <property type="project" value="UniProtKB-KW"/>
</dbReference>
<dbReference type="InterPro" id="IPR011527">
    <property type="entry name" value="ABC1_TM_dom"/>
</dbReference>
<dbReference type="GO" id="GO:0034040">
    <property type="term" value="F:ATPase-coupled lipid transmembrane transporter activity"/>
    <property type="evidence" value="ECO:0007669"/>
    <property type="project" value="TreeGrafter"/>
</dbReference>
<dbReference type="InterPro" id="IPR039421">
    <property type="entry name" value="Type_1_exporter"/>
</dbReference>
<dbReference type="GO" id="GO:0140359">
    <property type="term" value="F:ABC-type transporter activity"/>
    <property type="evidence" value="ECO:0007669"/>
    <property type="project" value="InterPro"/>
</dbReference>
<dbReference type="InterPro" id="IPR036640">
    <property type="entry name" value="ABC1_TM_sf"/>
</dbReference>
<dbReference type="Pfam" id="PF00005">
    <property type="entry name" value="ABC_tran"/>
    <property type="match status" value="1"/>
</dbReference>
<evidence type="ECO:0000313" key="10">
    <source>
        <dbReference type="EMBL" id="MBE6060905.1"/>
    </source>
</evidence>
<evidence type="ECO:0000313" key="11">
    <source>
        <dbReference type="Proteomes" id="UP000768462"/>
    </source>
</evidence>
<keyword evidence="2 7" id="KW-0812">Transmembrane</keyword>
<dbReference type="SUPFAM" id="SSF52540">
    <property type="entry name" value="P-loop containing nucleoside triphosphate hydrolases"/>
    <property type="match status" value="1"/>
</dbReference>
<evidence type="ECO:0000256" key="4">
    <source>
        <dbReference type="ARBA" id="ARBA00022840"/>
    </source>
</evidence>
<dbReference type="PROSITE" id="PS50893">
    <property type="entry name" value="ABC_TRANSPORTER_2"/>
    <property type="match status" value="1"/>
</dbReference>
<gene>
    <name evidence="10" type="ORF">E7215_12135</name>
</gene>
<evidence type="ECO:0000256" key="3">
    <source>
        <dbReference type="ARBA" id="ARBA00022741"/>
    </source>
</evidence>
<dbReference type="InterPro" id="IPR003593">
    <property type="entry name" value="AAA+_ATPase"/>
</dbReference>
<dbReference type="InterPro" id="IPR027417">
    <property type="entry name" value="P-loop_NTPase"/>
</dbReference>
<protein>
    <submittedName>
        <fullName evidence="10">ABC transporter ATP-binding protein</fullName>
    </submittedName>
</protein>
<comment type="caution">
    <text evidence="10">The sequence shown here is derived from an EMBL/GenBank/DDBJ whole genome shotgun (WGS) entry which is preliminary data.</text>
</comment>
<name>A0A927W985_9CLOT</name>
<dbReference type="GO" id="GO:0005886">
    <property type="term" value="C:plasma membrane"/>
    <property type="evidence" value="ECO:0007669"/>
    <property type="project" value="UniProtKB-SubCell"/>
</dbReference>
<evidence type="ECO:0000256" key="1">
    <source>
        <dbReference type="ARBA" id="ARBA00004651"/>
    </source>
</evidence>
<feature type="transmembrane region" description="Helical" evidence="7">
    <location>
        <begin position="66"/>
        <end position="82"/>
    </location>
</feature>
<evidence type="ECO:0000256" key="2">
    <source>
        <dbReference type="ARBA" id="ARBA00022692"/>
    </source>
</evidence>
<feature type="domain" description="ABC transporter" evidence="8">
    <location>
        <begin position="349"/>
        <end position="589"/>
    </location>
</feature>
<dbReference type="InterPro" id="IPR017871">
    <property type="entry name" value="ABC_transporter-like_CS"/>
</dbReference>
<evidence type="ECO:0000256" key="6">
    <source>
        <dbReference type="ARBA" id="ARBA00023136"/>
    </source>
</evidence>
<feature type="transmembrane region" description="Helical" evidence="7">
    <location>
        <begin position="155"/>
        <end position="185"/>
    </location>
</feature>
<dbReference type="SUPFAM" id="SSF90123">
    <property type="entry name" value="ABC transporter transmembrane region"/>
    <property type="match status" value="1"/>
</dbReference>
<evidence type="ECO:0000259" key="8">
    <source>
        <dbReference type="PROSITE" id="PS50893"/>
    </source>
</evidence>
<feature type="domain" description="ABC transmembrane type-1" evidence="9">
    <location>
        <begin position="33"/>
        <end position="304"/>
    </location>
</feature>
<keyword evidence="3" id="KW-0547">Nucleotide-binding</keyword>
<dbReference type="Proteomes" id="UP000768462">
    <property type="component" value="Unassembled WGS sequence"/>
</dbReference>
<dbReference type="PROSITE" id="PS00211">
    <property type="entry name" value="ABC_TRANSPORTER_1"/>
    <property type="match status" value="1"/>
</dbReference>